<sequence length="164" mass="18372">MFISSKVISKGLTPTVGELYELITPELGGVQFARVFMLLALSSFLCPNSRGVCSCQYYPAIINVVSIRDLDWCSFVLDWFISYVRKFKDSNGKRARRSNGGCAMLLVISYLEFLSTPEFNFGTQAPHLNLWSTTTVQTMTLLDSKPGDSNQFGRLPIYPCQKTS</sequence>
<organism evidence="1">
    <name type="scientific">Arundo donax</name>
    <name type="common">Giant reed</name>
    <name type="synonym">Donax arundinaceus</name>
    <dbReference type="NCBI Taxonomy" id="35708"/>
    <lineage>
        <taxon>Eukaryota</taxon>
        <taxon>Viridiplantae</taxon>
        <taxon>Streptophyta</taxon>
        <taxon>Embryophyta</taxon>
        <taxon>Tracheophyta</taxon>
        <taxon>Spermatophyta</taxon>
        <taxon>Magnoliopsida</taxon>
        <taxon>Liliopsida</taxon>
        <taxon>Poales</taxon>
        <taxon>Poaceae</taxon>
        <taxon>PACMAD clade</taxon>
        <taxon>Arundinoideae</taxon>
        <taxon>Arundineae</taxon>
        <taxon>Arundo</taxon>
    </lineage>
</organism>
<proteinExistence type="predicted"/>
<reference evidence="1" key="2">
    <citation type="journal article" date="2015" name="Data Brief">
        <title>Shoot transcriptome of the giant reed, Arundo donax.</title>
        <authorList>
            <person name="Barrero R.A."/>
            <person name="Guerrero F.D."/>
            <person name="Moolhuijzen P."/>
            <person name="Goolsby J.A."/>
            <person name="Tidwell J."/>
            <person name="Bellgard S.E."/>
            <person name="Bellgard M.I."/>
        </authorList>
    </citation>
    <scope>NUCLEOTIDE SEQUENCE</scope>
    <source>
        <tissue evidence="1">Shoot tissue taken approximately 20 cm above the soil surface</tissue>
    </source>
</reference>
<evidence type="ECO:0000313" key="1">
    <source>
        <dbReference type="EMBL" id="JAD78647.1"/>
    </source>
</evidence>
<dbReference type="PANTHER" id="PTHR34835">
    <property type="entry name" value="OS07G0283600 PROTEIN-RELATED"/>
    <property type="match status" value="1"/>
</dbReference>
<reference evidence="1" key="1">
    <citation type="submission" date="2014-09" db="EMBL/GenBank/DDBJ databases">
        <authorList>
            <person name="Magalhaes I.L.F."/>
            <person name="Oliveira U."/>
            <person name="Santos F.R."/>
            <person name="Vidigal T.H.D.A."/>
            <person name="Brescovit A.D."/>
            <person name="Santos A.J."/>
        </authorList>
    </citation>
    <scope>NUCLEOTIDE SEQUENCE</scope>
    <source>
        <tissue evidence="1">Shoot tissue taken approximately 20 cm above the soil surface</tissue>
    </source>
</reference>
<protein>
    <submittedName>
        <fullName evidence="1">Uncharacterized protein</fullName>
    </submittedName>
</protein>
<accession>A0A0A9SA29</accession>
<dbReference type="PANTHER" id="PTHR34835:SF82">
    <property type="entry name" value="OS01G0826651 PROTEIN"/>
    <property type="match status" value="1"/>
</dbReference>
<name>A0A0A9SA29_ARUDO</name>
<dbReference type="AlphaFoldDB" id="A0A0A9SA29"/>
<dbReference type="EMBL" id="GBRH01219248">
    <property type="protein sequence ID" value="JAD78647.1"/>
    <property type="molecule type" value="Transcribed_RNA"/>
</dbReference>